<dbReference type="HOGENOM" id="CLU_084306_0_0_1"/>
<reference evidence="3" key="1">
    <citation type="submission" date="2005-10" db="EMBL/GenBank/DDBJ databases">
        <authorList>
            <person name="Loftus B.J."/>
            <person name="Nene V.M."/>
            <person name="Hannick L.I."/>
            <person name="Bidwell S."/>
            <person name="Haas B."/>
            <person name="Amedeo P."/>
            <person name="Orvis J."/>
            <person name="Wortman J.R."/>
            <person name="White O.R."/>
            <person name="Salzberg S."/>
            <person name="Shumway M."/>
            <person name="Koo H."/>
            <person name="Zhao Y."/>
            <person name="Holmes M."/>
            <person name="Miller J."/>
            <person name="Schatz M."/>
            <person name="Pop M."/>
            <person name="Pai G."/>
            <person name="Utterback T."/>
            <person name="Rogers Y.-H."/>
            <person name="Kravitz S."/>
            <person name="Fraser C.M."/>
        </authorList>
    </citation>
    <scope>NUCLEOTIDE SEQUENCE</scope>
    <source>
        <strain evidence="3">Liverpool</strain>
    </source>
</reference>
<dbReference type="KEGG" id="aag:5574540"/>
<dbReference type="InterPro" id="IPR056704">
    <property type="entry name" value="DUF7802"/>
</dbReference>
<keyword evidence="1" id="KW-0472">Membrane</keyword>
<feature type="transmembrane region" description="Helical" evidence="1">
    <location>
        <begin position="42"/>
        <end position="62"/>
    </location>
</feature>
<protein>
    <submittedName>
        <fullName evidence="3">AAEL011213-PA</fullName>
    </submittedName>
</protein>
<dbReference type="OMA" id="MTGKRML"/>
<name>Q16QQ0_AEDAE</name>
<evidence type="ECO:0000259" key="2">
    <source>
        <dbReference type="Pfam" id="PF25085"/>
    </source>
</evidence>
<reference evidence="3" key="2">
    <citation type="journal article" date="2007" name="Science">
        <title>Genome sequence of Aedes aegypti, a major arbovirus vector.</title>
        <authorList>
            <person name="Nene V."/>
            <person name="Wortman J.R."/>
            <person name="Lawson D."/>
            <person name="Haas B."/>
            <person name="Kodira C."/>
            <person name="Tu Z.J."/>
            <person name="Loftus B."/>
            <person name="Xi Z."/>
            <person name="Megy K."/>
            <person name="Grabherr M."/>
            <person name="Ren Q."/>
            <person name="Zdobnov E.M."/>
            <person name="Lobo N.F."/>
            <person name="Campbell K.S."/>
            <person name="Brown S.E."/>
            <person name="Bonaldo M.F."/>
            <person name="Zhu J."/>
            <person name="Sinkins S.P."/>
            <person name="Hogenkamp D.G."/>
            <person name="Amedeo P."/>
            <person name="Arensburger P."/>
            <person name="Atkinson P.W."/>
            <person name="Bidwell S."/>
            <person name="Biedler J."/>
            <person name="Birney E."/>
            <person name="Bruggner R.V."/>
            <person name="Costas J."/>
            <person name="Coy M.R."/>
            <person name="Crabtree J."/>
            <person name="Crawford M."/>
            <person name="Debruyn B."/>
            <person name="Decaprio D."/>
            <person name="Eiglmeier K."/>
            <person name="Eisenstadt E."/>
            <person name="El-Dorry H."/>
            <person name="Gelbart W.M."/>
            <person name="Gomes S.L."/>
            <person name="Hammond M."/>
            <person name="Hannick L.I."/>
            <person name="Hogan J.R."/>
            <person name="Holmes M.H."/>
            <person name="Jaffe D."/>
            <person name="Johnston J.S."/>
            <person name="Kennedy R.C."/>
            <person name="Koo H."/>
            <person name="Kravitz S."/>
            <person name="Kriventseva E.V."/>
            <person name="Kulp D."/>
            <person name="Labutti K."/>
            <person name="Lee E."/>
            <person name="Li S."/>
            <person name="Lovin D.D."/>
            <person name="Mao C."/>
            <person name="Mauceli E."/>
            <person name="Menck C.F."/>
            <person name="Miller J.R."/>
            <person name="Montgomery P."/>
            <person name="Mori A."/>
            <person name="Nascimento A.L."/>
            <person name="Naveira H.F."/>
            <person name="Nusbaum C."/>
            <person name="O'leary S."/>
            <person name="Orvis J."/>
            <person name="Pertea M."/>
            <person name="Quesneville H."/>
            <person name="Reidenbach K.R."/>
            <person name="Rogers Y.H."/>
            <person name="Roth C.W."/>
            <person name="Schneider J.R."/>
            <person name="Schatz M."/>
            <person name="Shumway M."/>
            <person name="Stanke M."/>
            <person name="Stinson E.O."/>
            <person name="Tubio J.M."/>
            <person name="Vanzee J.P."/>
            <person name="Verjovski-Almeida S."/>
            <person name="Werner D."/>
            <person name="White O."/>
            <person name="Wyder S."/>
            <person name="Zeng Q."/>
            <person name="Zhao Q."/>
            <person name="Zhao Y."/>
            <person name="Hill C.A."/>
            <person name="Raikhel A.S."/>
            <person name="Soares M.B."/>
            <person name="Knudson D.L."/>
            <person name="Lee N.H."/>
            <person name="Galagan J."/>
            <person name="Salzberg S.L."/>
            <person name="Paulsen I.T."/>
            <person name="Dimopoulos G."/>
            <person name="Collins F.H."/>
            <person name="Birren B."/>
            <person name="Fraser-Liggett C.M."/>
            <person name="Severson D.W."/>
        </authorList>
    </citation>
    <scope>NUCLEOTIDE SEQUENCE [LARGE SCALE GENOMIC DNA]</scope>
    <source>
        <strain evidence="3">Liverpool</strain>
    </source>
</reference>
<feature type="transmembrane region" description="Helical" evidence="1">
    <location>
        <begin position="246"/>
        <end position="264"/>
    </location>
</feature>
<organism evidence="3 4">
    <name type="scientific">Aedes aegypti</name>
    <name type="common">Yellowfever mosquito</name>
    <name type="synonym">Culex aegypti</name>
    <dbReference type="NCBI Taxonomy" id="7159"/>
    <lineage>
        <taxon>Eukaryota</taxon>
        <taxon>Metazoa</taxon>
        <taxon>Ecdysozoa</taxon>
        <taxon>Arthropoda</taxon>
        <taxon>Hexapoda</taxon>
        <taxon>Insecta</taxon>
        <taxon>Pterygota</taxon>
        <taxon>Neoptera</taxon>
        <taxon>Endopterygota</taxon>
        <taxon>Diptera</taxon>
        <taxon>Nematocera</taxon>
        <taxon>Culicoidea</taxon>
        <taxon>Culicidae</taxon>
        <taxon>Culicinae</taxon>
        <taxon>Aedini</taxon>
        <taxon>Aedes</taxon>
        <taxon>Stegomyia</taxon>
    </lineage>
</organism>
<dbReference type="PhylomeDB" id="Q16QQ0"/>
<gene>
    <name evidence="3" type="ORF">AaeL_AAEL011213</name>
</gene>
<dbReference type="VEuPathDB" id="VectorBase:AAEL011213"/>
<keyword evidence="1" id="KW-0812">Transmembrane</keyword>
<evidence type="ECO:0000256" key="1">
    <source>
        <dbReference type="SAM" id="Phobius"/>
    </source>
</evidence>
<reference evidence="3" key="3">
    <citation type="submission" date="2012-09" db="EMBL/GenBank/DDBJ databases">
        <authorList>
            <consortium name="VectorBase"/>
        </authorList>
    </citation>
    <scope>NUCLEOTIDE SEQUENCE</scope>
    <source>
        <strain evidence="3">Liverpool</strain>
    </source>
</reference>
<evidence type="ECO:0000313" key="4">
    <source>
        <dbReference type="Proteomes" id="UP000682892"/>
    </source>
</evidence>
<accession>Q16QQ0</accession>
<dbReference type="AlphaFoldDB" id="Q16QQ0"/>
<feature type="domain" description="DUF7802" evidence="2">
    <location>
        <begin position="2"/>
        <end position="261"/>
    </location>
</feature>
<keyword evidence="1" id="KW-1133">Transmembrane helix</keyword>
<dbReference type="PANTHER" id="PTHR35982">
    <property type="entry name" value="AGAP005361-PA"/>
    <property type="match status" value="1"/>
</dbReference>
<evidence type="ECO:0000313" key="3">
    <source>
        <dbReference type="EMBL" id="EAT36727.1"/>
    </source>
</evidence>
<dbReference type="Pfam" id="PF25085">
    <property type="entry name" value="DUF7802"/>
    <property type="match status" value="1"/>
</dbReference>
<feature type="transmembrane region" description="Helical" evidence="1">
    <location>
        <begin position="111"/>
        <end position="132"/>
    </location>
</feature>
<sequence>MAAGLLVVLIDLPYDIVSVKFVHWTWHDTDPNIADRHYWVPWNSYYFHATFAFAFSFFFHNVRKWIDRRKLDRWQAGSVKAELAAVIVAALLSFPGGALLFIPLYHPFHDIYNVPGEVTAVTLLFVFMTVLWKFDRKSKWGLPERLDTMGRTLMLHLIVHYSVFFSMVAFLNPENVVAAGLHEPIGDCGAKTPVYTVLKTLEKRTYLCTEDYDEKYFDFHCLERPPKNGSYWYTICGTPFENRAEYVLVVSLICFVALMVFRTIHFDYDVRFDIDYLERKNKKGQSPKESKKTK</sequence>
<feature type="transmembrane region" description="Helical" evidence="1">
    <location>
        <begin position="83"/>
        <end position="105"/>
    </location>
</feature>
<feature type="transmembrane region" description="Helical" evidence="1">
    <location>
        <begin position="153"/>
        <end position="171"/>
    </location>
</feature>
<dbReference type="PaxDb" id="7159-AAEL011213-PA"/>
<dbReference type="Proteomes" id="UP000682892">
    <property type="component" value="Unassembled WGS sequence"/>
</dbReference>
<dbReference type="eggNOG" id="ENOG502R6NE">
    <property type="taxonomic scope" value="Eukaryota"/>
</dbReference>
<dbReference type="PANTHER" id="PTHR35982:SF1">
    <property type="entry name" value="SPIROCYCLASE, AVEC FAMILY"/>
    <property type="match status" value="1"/>
</dbReference>
<dbReference type="EMBL" id="CH477738">
    <property type="protein sequence ID" value="EAT36727.1"/>
    <property type="molecule type" value="Genomic_DNA"/>
</dbReference>
<proteinExistence type="predicted"/>
<dbReference type="OrthoDB" id="188749at2759"/>